<accession>A0AB72X7D5</accession>
<keyword evidence="3" id="KW-1185">Reference proteome</keyword>
<gene>
    <name evidence="2" type="ORF">R16034_04926</name>
</gene>
<dbReference type="Proteomes" id="UP001189225">
    <property type="component" value="Unassembled WGS sequence"/>
</dbReference>
<evidence type="ECO:0000259" key="1">
    <source>
        <dbReference type="Pfam" id="PF15579"/>
    </source>
</evidence>
<dbReference type="Pfam" id="PF15579">
    <property type="entry name" value="Imm52"/>
    <property type="match status" value="1"/>
</dbReference>
<organism evidence="2 3">
    <name type="scientific">Ralstonia edaphi</name>
    <dbReference type="NCBI Taxonomy" id="3058599"/>
    <lineage>
        <taxon>Bacteria</taxon>
        <taxon>Pseudomonadati</taxon>
        <taxon>Pseudomonadota</taxon>
        <taxon>Betaproteobacteria</taxon>
        <taxon>Burkholderiales</taxon>
        <taxon>Burkholderiaceae</taxon>
        <taxon>Ralstonia</taxon>
    </lineage>
</organism>
<feature type="domain" description="Immunity protein 52" evidence="1">
    <location>
        <begin position="148"/>
        <end position="234"/>
    </location>
</feature>
<comment type="caution">
    <text evidence="2">The sequence shown here is derived from an EMBL/GenBank/DDBJ whole genome shotgun (WGS) entry which is preliminary data.</text>
</comment>
<evidence type="ECO:0000313" key="2">
    <source>
        <dbReference type="EMBL" id="CAJ0744898.1"/>
    </source>
</evidence>
<dbReference type="InterPro" id="IPR028969">
    <property type="entry name" value="Imm52"/>
</dbReference>
<reference evidence="2 3" key="1">
    <citation type="submission" date="2023-07" db="EMBL/GenBank/DDBJ databases">
        <authorList>
            <person name="Peeters C."/>
        </authorList>
    </citation>
    <scope>NUCLEOTIDE SEQUENCE [LARGE SCALE GENOMIC DNA]</scope>
    <source>
        <strain evidence="2 3">R-16034</strain>
    </source>
</reference>
<protein>
    <recommendedName>
        <fullName evidence="1">Immunity protein 52 domain-containing protein</fullName>
    </recommendedName>
</protein>
<dbReference type="EMBL" id="CATWHI010000013">
    <property type="protein sequence ID" value="CAJ0744898.1"/>
    <property type="molecule type" value="Genomic_DNA"/>
</dbReference>
<dbReference type="AlphaFoldDB" id="A0AB72X7D5"/>
<dbReference type="RefSeq" id="WP_316902487.1">
    <property type="nucleotide sequence ID" value="NZ_CATWHI010000013.1"/>
</dbReference>
<name>A0AB72X7D5_9RALS</name>
<sequence>MEITSTFRLDQQVLPTESQQLQDLWRVAKLLVPFGLPLHGWYPPADTPEHSLLNRAFDDTGPTPAALSILKAENQEKEMPGWREAAVWNGTEGTGGALFKSSLTTAAKPLRCTFELSAKRIESFSNKELVLPLVLSLLEIWPAMTLEVHPYKYSAMQQVFPDRPGVGWMLYLPQVLTPQNVPEAGALIPVLGEKKKQTGTIIVSVADEPFSSDNPEHVKIANKIEVRLVDQDLLPRYADL</sequence>
<evidence type="ECO:0000313" key="3">
    <source>
        <dbReference type="Proteomes" id="UP001189225"/>
    </source>
</evidence>
<proteinExistence type="predicted"/>